<gene>
    <name evidence="1" type="ORF">Cfor_00557</name>
</gene>
<dbReference type="OrthoDB" id="6783159at2759"/>
<dbReference type="InParanoid" id="A0A6L2Q8P4"/>
<comment type="caution">
    <text evidence="1">The sequence shown here is derived from an EMBL/GenBank/DDBJ whole genome shotgun (WGS) entry which is preliminary data.</text>
</comment>
<sequence>MKENSYTSKKQNLNQELYHLHLEVTNSWRHISDYISKTIDDSLNGELDKKYKLLNKKLNNLQKSHSHSKPEQNNTFYPQIINKTNIEFTDEQISLLNKALEAETAINSIPPQDQEVMRYQVAKNIEFLYKHQGNLHKKYHNGLAHNESKIPKQIKDKLSQHNAIIAKGDKGNTINIINKIDYHNKTKEFINTNKSTPIHHNSTNIFQKNHTKPSINITYLFLKNVNGNTQT</sequence>
<keyword evidence="2" id="KW-1185">Reference proteome</keyword>
<dbReference type="EMBL" id="BLKM01001905">
    <property type="protein sequence ID" value="GFG40360.1"/>
    <property type="molecule type" value="Genomic_DNA"/>
</dbReference>
<dbReference type="AlphaFoldDB" id="A0A6L2Q8P4"/>
<evidence type="ECO:0000313" key="2">
    <source>
        <dbReference type="Proteomes" id="UP000502823"/>
    </source>
</evidence>
<dbReference type="Proteomes" id="UP000502823">
    <property type="component" value="Unassembled WGS sequence"/>
</dbReference>
<protein>
    <submittedName>
        <fullName evidence="1">Uncharacterized protein</fullName>
    </submittedName>
</protein>
<evidence type="ECO:0000313" key="1">
    <source>
        <dbReference type="EMBL" id="GFG40360.1"/>
    </source>
</evidence>
<organism evidence="1 2">
    <name type="scientific">Coptotermes formosanus</name>
    <name type="common">Formosan subterranean termite</name>
    <dbReference type="NCBI Taxonomy" id="36987"/>
    <lineage>
        <taxon>Eukaryota</taxon>
        <taxon>Metazoa</taxon>
        <taxon>Ecdysozoa</taxon>
        <taxon>Arthropoda</taxon>
        <taxon>Hexapoda</taxon>
        <taxon>Insecta</taxon>
        <taxon>Pterygota</taxon>
        <taxon>Neoptera</taxon>
        <taxon>Polyneoptera</taxon>
        <taxon>Dictyoptera</taxon>
        <taxon>Blattodea</taxon>
        <taxon>Blattoidea</taxon>
        <taxon>Termitoidae</taxon>
        <taxon>Rhinotermitidae</taxon>
        <taxon>Coptotermes</taxon>
    </lineage>
</organism>
<name>A0A6L2Q8P4_COPFO</name>
<accession>A0A6L2Q8P4</accession>
<reference evidence="2" key="1">
    <citation type="submission" date="2020-01" db="EMBL/GenBank/DDBJ databases">
        <title>Draft genome sequence of the Termite Coptotermes fromosanus.</title>
        <authorList>
            <person name="Itakura S."/>
            <person name="Yosikawa Y."/>
            <person name="Umezawa K."/>
        </authorList>
    </citation>
    <scope>NUCLEOTIDE SEQUENCE [LARGE SCALE GENOMIC DNA]</scope>
</reference>
<proteinExistence type="predicted"/>